<accession>A0A923RWD7</accession>
<evidence type="ECO:0000313" key="1">
    <source>
        <dbReference type="EMBL" id="MBC5725982.1"/>
    </source>
</evidence>
<protein>
    <submittedName>
        <fullName evidence="1">Uncharacterized protein</fullName>
    </submittedName>
</protein>
<dbReference type="EMBL" id="JACOPL010000009">
    <property type="protein sequence ID" value="MBC5725982.1"/>
    <property type="molecule type" value="Genomic_DNA"/>
</dbReference>
<dbReference type="RefSeq" id="WP_186950089.1">
    <property type="nucleotide sequence ID" value="NZ_JACOPL010000009.1"/>
</dbReference>
<name>A0A923RWD7_9FIRM</name>
<dbReference type="AlphaFoldDB" id="A0A923RWD7"/>
<reference evidence="1" key="1">
    <citation type="submission" date="2020-08" db="EMBL/GenBank/DDBJ databases">
        <title>Genome public.</title>
        <authorList>
            <person name="Liu C."/>
            <person name="Sun Q."/>
        </authorList>
    </citation>
    <scope>NUCLEOTIDE SEQUENCE</scope>
    <source>
        <strain evidence="1">NSJ-28</strain>
    </source>
</reference>
<organism evidence="1 2">
    <name type="scientific">Agathobaculum faecis</name>
    <dbReference type="NCBI Taxonomy" id="2763013"/>
    <lineage>
        <taxon>Bacteria</taxon>
        <taxon>Bacillati</taxon>
        <taxon>Bacillota</taxon>
        <taxon>Clostridia</taxon>
        <taxon>Eubacteriales</taxon>
        <taxon>Butyricicoccaceae</taxon>
        <taxon>Agathobaculum</taxon>
    </lineage>
</organism>
<comment type="caution">
    <text evidence="1">The sequence shown here is derived from an EMBL/GenBank/DDBJ whole genome shotgun (WGS) entry which is preliminary data.</text>
</comment>
<gene>
    <name evidence="1" type="ORF">H8S45_10995</name>
</gene>
<keyword evidence="2" id="KW-1185">Reference proteome</keyword>
<evidence type="ECO:0000313" key="2">
    <source>
        <dbReference type="Proteomes" id="UP000606499"/>
    </source>
</evidence>
<dbReference type="Proteomes" id="UP000606499">
    <property type="component" value="Unassembled WGS sequence"/>
</dbReference>
<proteinExistence type="predicted"/>
<sequence>MITPMNREQILCTNTQEDFFQAQQALSREQIAFRTEVRDNTQRMLQRQDVLGIRAQYQREYRIYVHRQDAELARHILQYGNNG</sequence>